<keyword evidence="1" id="KW-0812">Transmembrane</keyword>
<name>A0A848MG10_9GAMM</name>
<dbReference type="AlphaFoldDB" id="A0A848MG10"/>
<reference evidence="3 4" key="1">
    <citation type="submission" date="2020-01" db="EMBL/GenBank/DDBJ databases">
        <authorList>
            <person name="Lee S.D."/>
        </authorList>
    </citation>
    <scope>NUCLEOTIDE SEQUENCE [LARGE SCALE GENOMIC DNA]</scope>
    <source>
        <strain evidence="3 4">SAP-1</strain>
    </source>
</reference>
<evidence type="ECO:0000313" key="4">
    <source>
        <dbReference type="Proteomes" id="UP000585363"/>
    </source>
</evidence>
<dbReference type="RefSeq" id="WP_169402308.1">
    <property type="nucleotide sequence ID" value="NZ_JAADJU010000003.1"/>
</dbReference>
<evidence type="ECO:0000256" key="1">
    <source>
        <dbReference type="SAM" id="Phobius"/>
    </source>
</evidence>
<evidence type="ECO:0000259" key="2">
    <source>
        <dbReference type="Pfam" id="PF20249"/>
    </source>
</evidence>
<gene>
    <name evidence="3" type="ORF">GW590_07040</name>
</gene>
<reference evidence="3 4" key="2">
    <citation type="submission" date="2020-06" db="EMBL/GenBank/DDBJ databases">
        <title>Polyphasic characterization of a Rahnella strain isolated from tree sap.</title>
        <authorList>
            <person name="Kim I.S."/>
        </authorList>
    </citation>
    <scope>NUCLEOTIDE SEQUENCE [LARGE SCALE GENOMIC DNA]</scope>
    <source>
        <strain evidence="3 4">SAP-1</strain>
    </source>
</reference>
<dbReference type="InterPro" id="IPR048126">
    <property type="entry name" value="Toxin_VasX"/>
</dbReference>
<dbReference type="Proteomes" id="UP000585363">
    <property type="component" value="Unassembled WGS sequence"/>
</dbReference>
<feature type="transmembrane region" description="Helical" evidence="1">
    <location>
        <begin position="718"/>
        <end position="744"/>
    </location>
</feature>
<feature type="transmembrane region" description="Helical" evidence="1">
    <location>
        <begin position="756"/>
        <end position="777"/>
    </location>
</feature>
<comment type="caution">
    <text evidence="3">The sequence shown here is derived from an EMBL/GenBank/DDBJ whole genome shotgun (WGS) entry which is preliminary data.</text>
</comment>
<feature type="domain" description="Toxin VasX N-terminal region" evidence="2">
    <location>
        <begin position="7"/>
        <end position="165"/>
    </location>
</feature>
<keyword evidence="1" id="KW-0472">Membrane</keyword>
<dbReference type="EMBL" id="JAADJU010000003">
    <property type="protein sequence ID" value="NMP26615.1"/>
    <property type="molecule type" value="Genomic_DNA"/>
</dbReference>
<proteinExistence type="predicted"/>
<organism evidence="3 4">
    <name type="scientific">Rouxiella aceris</name>
    <dbReference type="NCBI Taxonomy" id="2703884"/>
    <lineage>
        <taxon>Bacteria</taxon>
        <taxon>Pseudomonadati</taxon>
        <taxon>Pseudomonadota</taxon>
        <taxon>Gammaproteobacteria</taxon>
        <taxon>Enterobacterales</taxon>
        <taxon>Yersiniaceae</taxon>
        <taxon>Rouxiella</taxon>
    </lineage>
</organism>
<sequence length="863" mass="95471">MNTKKGCKFCTRHGLPLLPVRPAVMSQDDVLPQLPSTLTPPLAAQGETAWTARLLREGFLYIWAESGQYWKSYFATADGYYYPLPEHGDVPPDIVSGKVKPCISEPTELAAASLVTLPVKPLGMKNGLFWFSWSEVAWTDAVRKQHEDAAYRSQYMQRFDMDAWVTSGKAEQALPISGLSDIVAEYSAKAGSCKIKKWCPSPWKNATPIAGENIRLAADSLYAGKGAILLLQDPPAILQELSALIDYDLQDQVYNNPLYKRELALASAISGLKEAMMRQFERDYIEKSESEERVVLHGPFGYSANSDLPDNMYTPLADRNMNSTVAKKWAEYEQYYEPDKMAAFQQKFSQALVQYNERIVSLRTGMYLEWIKSEGLLKYFRHNFDTAELSSGIAYVQTINYCITGMQDKTGVIRHFTDLLSGLPTDPNNILARTLVLNQDVLAEKLTKSVEGFSDWVTIPWSGAADAFNIGLANYREGALGAVSTAVGMLSGVVTRLVIHSMESKQVFACLVAMGVLTNKAYVTLEKTGTYKHFVTEVVAQLAKESGLAGRSNSDKLRHHVRQELRRLRVSGLPMEGVEVKRFLVMVDINKVHALQALPPKERAAELAKLLRLSADVEAQQFSQWQGAVRRGVSRVGDAMPFAIGVFSAVLQVAALWTTADLKNKKTLTADQSEAHAKFWAGVVGLTSASLGIVETGIKQFNLFASASSRFRLLRAPMVQKLIFGIGGRLLGVGAGIVAVGYDIYHMVDERNKGHIGLAIAYGLSALSGSWLIAALWFNSLPVLGTIIAVIFLIGTAIYLAINSRDKIQKWLIQCLWRRIPAKEGATEENKKLYQKREAADLPIWPDMDIEMNELKLAIGAGD</sequence>
<dbReference type="InterPro" id="IPR046864">
    <property type="entry name" value="VasX_N"/>
</dbReference>
<dbReference type="CDD" id="cd20707">
    <property type="entry name" value="MIX_III"/>
    <property type="match status" value="1"/>
</dbReference>
<feature type="transmembrane region" description="Helical" evidence="1">
    <location>
        <begin position="639"/>
        <end position="658"/>
    </location>
</feature>
<evidence type="ECO:0000313" key="3">
    <source>
        <dbReference type="EMBL" id="NMP26615.1"/>
    </source>
</evidence>
<accession>A0A848MG10</accession>
<keyword evidence="4" id="KW-1185">Reference proteome</keyword>
<dbReference type="NCBIfam" id="NF041559">
    <property type="entry name" value="BTH_I2691_fam"/>
    <property type="match status" value="1"/>
</dbReference>
<dbReference type="Pfam" id="PF20249">
    <property type="entry name" value="VasX_N"/>
    <property type="match status" value="1"/>
</dbReference>
<feature type="transmembrane region" description="Helical" evidence="1">
    <location>
        <begin position="679"/>
        <end position="698"/>
    </location>
</feature>
<feature type="transmembrane region" description="Helical" evidence="1">
    <location>
        <begin position="783"/>
        <end position="802"/>
    </location>
</feature>
<protein>
    <recommendedName>
        <fullName evidence="2">Toxin VasX N-terminal region domain-containing protein</fullName>
    </recommendedName>
</protein>
<keyword evidence="1" id="KW-1133">Transmembrane helix</keyword>